<dbReference type="PANTHER" id="PTHR35201:SF4">
    <property type="entry name" value="BETA-PINACENE SYNTHASE-RELATED"/>
    <property type="match status" value="1"/>
</dbReference>
<evidence type="ECO:0000313" key="5">
    <source>
        <dbReference type="EMBL" id="RAR15522.1"/>
    </source>
</evidence>
<organism evidence="5 6">
    <name type="scientific">Stemphylium lycopersici</name>
    <name type="common">Tomato gray leaf spot disease fungus</name>
    <name type="synonym">Thyrospora lycopersici</name>
    <dbReference type="NCBI Taxonomy" id="183478"/>
    <lineage>
        <taxon>Eukaryota</taxon>
        <taxon>Fungi</taxon>
        <taxon>Dikarya</taxon>
        <taxon>Ascomycota</taxon>
        <taxon>Pezizomycotina</taxon>
        <taxon>Dothideomycetes</taxon>
        <taxon>Pleosporomycetidae</taxon>
        <taxon>Pleosporales</taxon>
        <taxon>Pleosporineae</taxon>
        <taxon>Pleosporaceae</taxon>
        <taxon>Stemphylium</taxon>
    </lineage>
</organism>
<evidence type="ECO:0000256" key="1">
    <source>
        <dbReference type="ARBA" id="ARBA00001946"/>
    </source>
</evidence>
<keyword evidence="6" id="KW-1185">Reference proteome</keyword>
<dbReference type="InterPro" id="IPR008949">
    <property type="entry name" value="Isoprenoid_synthase_dom_sf"/>
</dbReference>
<name>A0A364NE22_STELY</name>
<dbReference type="PANTHER" id="PTHR35201">
    <property type="entry name" value="TERPENE SYNTHASE"/>
    <property type="match status" value="1"/>
</dbReference>
<reference evidence="6" key="1">
    <citation type="submission" date="2018-05" db="EMBL/GenBank/DDBJ databases">
        <title>Draft genome sequence of Stemphylium lycopersici strain CIDEFI 213.</title>
        <authorList>
            <person name="Medina R."/>
            <person name="Franco M.E.E."/>
            <person name="Lucentini C.G."/>
            <person name="Saparrat M.C.N."/>
            <person name="Balatti P.A."/>
        </authorList>
    </citation>
    <scope>NUCLEOTIDE SEQUENCE [LARGE SCALE GENOMIC DNA]</scope>
    <source>
        <strain evidence="6">CIDEFI 213</strain>
    </source>
</reference>
<evidence type="ECO:0000256" key="4">
    <source>
        <dbReference type="RuleBase" id="RU366034"/>
    </source>
</evidence>
<sequence>MSHWRSDTTTVYEGGDCNRIPTLHHAKIPRVPNNPRPTIFTARKHRNTDEVVELVDAFFLRHWPFKNKKQEQRFIDEGYAWFVCINCPMSLDERMHWGCQLLATGFLIDDLLDRMSIEEGKEHQENVIKCASGTILPDREIPAQWIMFDLFEEMRATDRPLADELLKPTIDFLRAQVDGNRMKRMNLDEYFAYRNADLGKGYDKEVMTASKGSELGAMCSSVPIIKADHRVEDDQEAKSMMWDMVRDWELRHFELVEKISSENNISPALAKYLKGVEYQAAGNERWSLLTPRYNKTGSLAFNEGR</sequence>
<dbReference type="GO" id="GO:0046872">
    <property type="term" value="F:metal ion binding"/>
    <property type="evidence" value="ECO:0007669"/>
    <property type="project" value="UniProtKB-KW"/>
</dbReference>
<gene>
    <name evidence="5" type="ORF">DDE83_001163</name>
</gene>
<dbReference type="AlphaFoldDB" id="A0A364NE22"/>
<keyword evidence="4" id="KW-0456">Lyase</keyword>
<keyword evidence="4" id="KW-0479">Metal-binding</keyword>
<dbReference type="Proteomes" id="UP000249619">
    <property type="component" value="Unassembled WGS sequence"/>
</dbReference>
<dbReference type="GO" id="GO:0008299">
    <property type="term" value="P:isoprenoid biosynthetic process"/>
    <property type="evidence" value="ECO:0007669"/>
    <property type="project" value="UniProtKB-ARBA"/>
</dbReference>
<comment type="caution">
    <text evidence="5">The sequence shown here is derived from an EMBL/GenBank/DDBJ whole genome shotgun (WGS) entry which is preliminary data.</text>
</comment>
<keyword evidence="3 4" id="KW-0460">Magnesium</keyword>
<comment type="similarity">
    <text evidence="2 4">Belongs to the terpene synthase family.</text>
</comment>
<protein>
    <recommendedName>
        <fullName evidence="4">Terpene synthase</fullName>
        <ecNumber evidence="4">4.2.3.-</ecNumber>
    </recommendedName>
</protein>
<dbReference type="EC" id="4.2.3.-" evidence="4"/>
<dbReference type="STRING" id="183478.A0A364NE22"/>
<dbReference type="SUPFAM" id="SSF48576">
    <property type="entry name" value="Terpenoid synthases"/>
    <property type="match status" value="1"/>
</dbReference>
<dbReference type="InterPro" id="IPR034686">
    <property type="entry name" value="Terpene_cyclase-like_2"/>
</dbReference>
<accession>A0A364NE22</accession>
<evidence type="ECO:0000313" key="6">
    <source>
        <dbReference type="Proteomes" id="UP000249619"/>
    </source>
</evidence>
<comment type="cofactor">
    <cofactor evidence="1 4">
        <name>Mg(2+)</name>
        <dbReference type="ChEBI" id="CHEBI:18420"/>
    </cofactor>
</comment>
<dbReference type="GO" id="GO:0010333">
    <property type="term" value="F:terpene synthase activity"/>
    <property type="evidence" value="ECO:0007669"/>
    <property type="project" value="InterPro"/>
</dbReference>
<dbReference type="Gene3D" id="1.10.600.10">
    <property type="entry name" value="Farnesyl Diphosphate Synthase"/>
    <property type="match status" value="2"/>
</dbReference>
<evidence type="ECO:0000256" key="3">
    <source>
        <dbReference type="ARBA" id="ARBA00022842"/>
    </source>
</evidence>
<evidence type="ECO:0000256" key="2">
    <source>
        <dbReference type="ARBA" id="ARBA00006333"/>
    </source>
</evidence>
<proteinExistence type="inferred from homology"/>
<dbReference type="EMBL" id="QGDH01000011">
    <property type="protein sequence ID" value="RAR15522.1"/>
    <property type="molecule type" value="Genomic_DNA"/>
</dbReference>